<evidence type="ECO:0000256" key="4">
    <source>
        <dbReference type="ARBA" id="ARBA00022553"/>
    </source>
</evidence>
<dbReference type="EC" id="2.7.10.1" evidence="2"/>
<feature type="domain" description="Ig-like" evidence="25">
    <location>
        <begin position="198"/>
        <end position="234"/>
    </location>
</feature>
<keyword evidence="10 20" id="KW-0067">ATP-binding</keyword>
<evidence type="ECO:0000259" key="25">
    <source>
        <dbReference type="PROSITE" id="PS50835"/>
    </source>
</evidence>
<dbReference type="SUPFAM" id="SSF48726">
    <property type="entry name" value="Immunoglobulin"/>
    <property type="match status" value="1"/>
</dbReference>
<evidence type="ECO:0000256" key="9">
    <source>
        <dbReference type="ARBA" id="ARBA00022777"/>
    </source>
</evidence>
<evidence type="ECO:0000256" key="21">
    <source>
        <dbReference type="RuleBase" id="RU000311"/>
    </source>
</evidence>
<evidence type="ECO:0000256" key="16">
    <source>
        <dbReference type="ARBA" id="ARBA00023170"/>
    </source>
</evidence>
<keyword evidence="17" id="KW-0325">Glycoprotein</keyword>
<dbReference type="GO" id="GO:0048407">
    <property type="term" value="F:platelet-derived growth factor binding"/>
    <property type="evidence" value="ECO:0007669"/>
    <property type="project" value="TreeGrafter"/>
</dbReference>
<dbReference type="PIRSF" id="PIRSF000615">
    <property type="entry name" value="TyrPK_CSF1-R"/>
    <property type="match status" value="1"/>
</dbReference>
<keyword evidence="15" id="KW-1015">Disulfide bond</keyword>
<feature type="domain" description="Protein kinase" evidence="24">
    <location>
        <begin position="385"/>
        <end position="761"/>
    </location>
</feature>
<proteinExistence type="inferred from homology"/>
<keyword evidence="13 22" id="KW-0472">Membrane</keyword>
<dbReference type="Ensembl" id="ENSSTUT00000015208.1">
    <property type="protein sequence ID" value="ENSSTUP00000014409.1"/>
    <property type="gene ID" value="ENSSTUG00000006606.1"/>
</dbReference>
<feature type="domain" description="Ig-like" evidence="25">
    <location>
        <begin position="23"/>
        <end position="104"/>
    </location>
</feature>
<evidence type="ECO:0000256" key="20">
    <source>
        <dbReference type="PROSITE-ProRule" id="PRU10141"/>
    </source>
</evidence>
<evidence type="ECO:0000256" key="15">
    <source>
        <dbReference type="ARBA" id="ARBA00023157"/>
    </source>
</evidence>
<feature type="chain" id="PRO_5025500324" description="receptor protein-tyrosine kinase" evidence="23">
    <location>
        <begin position="28"/>
        <end position="882"/>
    </location>
</feature>
<evidence type="ECO:0000256" key="12">
    <source>
        <dbReference type="ARBA" id="ARBA00022989"/>
    </source>
</evidence>
<reference evidence="26" key="2">
    <citation type="submission" date="2025-09" db="UniProtKB">
        <authorList>
            <consortium name="Ensembl"/>
        </authorList>
    </citation>
    <scope>IDENTIFICATION</scope>
</reference>
<feature type="binding site" evidence="20">
    <location>
        <position position="419"/>
    </location>
    <ligand>
        <name>ATP</name>
        <dbReference type="ChEBI" id="CHEBI:30616"/>
    </ligand>
</feature>
<dbReference type="GeneTree" id="ENSGT00940000157138"/>
<dbReference type="GO" id="GO:0014911">
    <property type="term" value="P:positive regulation of smooth muscle cell migration"/>
    <property type="evidence" value="ECO:0007669"/>
    <property type="project" value="TreeGrafter"/>
</dbReference>
<evidence type="ECO:0000259" key="24">
    <source>
        <dbReference type="PROSITE" id="PS50011"/>
    </source>
</evidence>
<keyword evidence="14" id="KW-0829">Tyrosine-protein kinase</keyword>
<keyword evidence="23" id="KW-0732">Signal</keyword>
<feature type="signal peptide" evidence="23">
    <location>
        <begin position="1"/>
        <end position="27"/>
    </location>
</feature>
<comment type="similarity">
    <text evidence="21">Belongs to the protein kinase superfamily. Tyr protein kinase family. CSF-1/PDGF receptor subfamily.</text>
</comment>
<dbReference type="Gene3D" id="1.10.510.10">
    <property type="entry name" value="Transferase(Phosphotransferase) domain 1"/>
    <property type="match status" value="1"/>
</dbReference>
<comment type="subcellular location">
    <subcellularLocation>
        <location evidence="1">Cell membrane</location>
        <topology evidence="1">Single-pass type I membrane protein</topology>
    </subcellularLocation>
    <subcellularLocation>
        <location evidence="21">Membrane</location>
        <topology evidence="21">Single-pass type I membrane protein</topology>
    </subcellularLocation>
</comment>
<keyword evidence="6 21" id="KW-0812">Transmembrane</keyword>
<dbReference type="PROSITE" id="PS50835">
    <property type="entry name" value="IG_LIKE"/>
    <property type="match status" value="2"/>
</dbReference>
<reference evidence="26" key="1">
    <citation type="submission" date="2025-08" db="UniProtKB">
        <authorList>
            <consortium name="Ensembl"/>
        </authorList>
    </citation>
    <scope>IDENTIFICATION</scope>
</reference>
<sequence length="882" mass="100132">MRSVRVCTLHLTTILTALLHFCPEFCCLEISPSNSEVVMAAGDSMIITCTGWGTVEWRFKRDDNVPYFGVENQNTTSVLILDNVTWSQTGVYVCAETWTDKTIEVAVFVPDPDVWFIESFHGMVTKTSEEGIIPCVVTNPQINVTLYERDSDMHLKGVYIPSEGYRAPLEDRTYVCRGELNGEEKESQAFYVFSIVVPETIDAYINASKTVLKQGEPLTVNCTVHGVELVFFSWDYPNRDVSGREERRTEQGFVELRSIQDRNVSAQLHQNVELRVEIEAYPPPRVRWTKDDATVNGDKVVLDVNVLCCVLAFFSQVAVLAAVLALVVIVIISIIILIAVWRKKPRYEIRWKVIESVSLDGHEYIYVDPIHLPYDLAWEMPRDSLVLGRTLGSGAFGRVVEATAYGLGHSQSSTKVAVKMLKSTARRSETQALMSELKIMSHLGPHLNIVNLLGACTKQGPLYLVTEYCRYGDLVDYLHKNKHTFLQDDHEVFYFSLYFTLMCPKYLGSYVSFGSECDGGYMDMSKDEPTVYVPMQELKDTIKYADIQASPYESPYQHDHYQEQDQTIMDPALFISDSTTLSYADLIGFSYQVAKGMEFLASKNCVHRDLAARNVLICEGKLVKICDFGLARDIMHDSNYISKGSTFLPLKWMAPESIFHNLYTTLSDVWSYGILLWEIFTLGGTPYPDLPMNELFYSALKRGYRMAKPNHATDEVYEVMQKCWDEKHEKRPEFSFLVHTMGNMLTDSYKKRYCQVNDEFFKSDHPAVVRTKPRLSSPFPTPTDGEEVTTSYNDYIIPIPDPKPQEEVFSEANSMPMESPVRYGCLTYFLTTNTDCKCVPNADHAGKIKHIYSRGPCIVTTPTHRAICGILIKIGLILPCIH</sequence>
<gene>
    <name evidence="26" type="primary">pdgfrb</name>
</gene>
<dbReference type="InterPro" id="IPR008266">
    <property type="entry name" value="Tyr_kinase_AS"/>
</dbReference>
<dbReference type="SUPFAM" id="SSF56112">
    <property type="entry name" value="Protein kinase-like (PK-like)"/>
    <property type="match status" value="1"/>
</dbReference>
<dbReference type="SMART" id="SM00409">
    <property type="entry name" value="IG"/>
    <property type="match status" value="1"/>
</dbReference>
<evidence type="ECO:0000256" key="11">
    <source>
        <dbReference type="ARBA" id="ARBA00022843"/>
    </source>
</evidence>
<name>A0A673WQT4_SALTR</name>
<dbReference type="InterPro" id="IPR036179">
    <property type="entry name" value="Ig-like_dom_sf"/>
</dbReference>
<evidence type="ECO:0000256" key="19">
    <source>
        <dbReference type="ARBA" id="ARBA00051243"/>
    </source>
</evidence>
<dbReference type="InterPro" id="IPR011009">
    <property type="entry name" value="Kinase-like_dom_sf"/>
</dbReference>
<keyword evidence="8 20" id="KW-0547">Nucleotide-binding</keyword>
<feature type="transmembrane region" description="Helical" evidence="22">
    <location>
        <begin position="317"/>
        <end position="341"/>
    </location>
</feature>
<dbReference type="PANTHER" id="PTHR24416:SF53">
    <property type="entry name" value="PLATELET-DERIVED GROWTH FACTOR RECEPTOR BETA"/>
    <property type="match status" value="1"/>
</dbReference>
<evidence type="ECO:0000256" key="14">
    <source>
        <dbReference type="ARBA" id="ARBA00023137"/>
    </source>
</evidence>
<evidence type="ECO:0000256" key="5">
    <source>
        <dbReference type="ARBA" id="ARBA00022679"/>
    </source>
</evidence>
<dbReference type="GO" id="GO:0001667">
    <property type="term" value="P:ameboidal-type cell migration"/>
    <property type="evidence" value="ECO:0007669"/>
    <property type="project" value="UniProtKB-ARBA"/>
</dbReference>
<keyword evidence="4" id="KW-0597">Phosphoprotein</keyword>
<dbReference type="InterPro" id="IPR013783">
    <property type="entry name" value="Ig-like_fold"/>
</dbReference>
<dbReference type="InterPro" id="IPR020635">
    <property type="entry name" value="Tyr_kinase_cat_dom"/>
</dbReference>
<dbReference type="AlphaFoldDB" id="A0A673WQT4"/>
<keyword evidence="27" id="KW-1185">Reference proteome</keyword>
<dbReference type="PROSITE" id="PS00240">
    <property type="entry name" value="RECEPTOR_TYR_KIN_III"/>
    <property type="match status" value="1"/>
</dbReference>
<dbReference type="InterPro" id="IPR017441">
    <property type="entry name" value="Protein_kinase_ATP_BS"/>
</dbReference>
<keyword evidence="7" id="KW-0677">Repeat</keyword>
<dbReference type="GO" id="GO:0005886">
    <property type="term" value="C:plasma membrane"/>
    <property type="evidence" value="ECO:0007669"/>
    <property type="project" value="UniProtKB-SubCell"/>
</dbReference>
<dbReference type="Gene3D" id="2.60.40.10">
    <property type="entry name" value="Immunoglobulins"/>
    <property type="match status" value="3"/>
</dbReference>
<evidence type="ECO:0000256" key="23">
    <source>
        <dbReference type="SAM" id="SignalP"/>
    </source>
</evidence>
<dbReference type="SMART" id="SM00219">
    <property type="entry name" value="TyrKc"/>
    <property type="match status" value="1"/>
</dbReference>
<dbReference type="PROSITE" id="PS00107">
    <property type="entry name" value="PROTEIN_KINASE_ATP"/>
    <property type="match status" value="1"/>
</dbReference>
<evidence type="ECO:0000256" key="2">
    <source>
        <dbReference type="ARBA" id="ARBA00011902"/>
    </source>
</evidence>
<keyword evidence="5" id="KW-0808">Transferase</keyword>
<accession>A0A673WQT4</accession>
<evidence type="ECO:0000313" key="26">
    <source>
        <dbReference type="Ensembl" id="ENSSTUP00000014409.1"/>
    </source>
</evidence>
<evidence type="ECO:0000256" key="3">
    <source>
        <dbReference type="ARBA" id="ARBA00022475"/>
    </source>
</evidence>
<dbReference type="InterPro" id="IPR003599">
    <property type="entry name" value="Ig_sub"/>
</dbReference>
<keyword evidence="16 21" id="KW-0675">Receptor</keyword>
<dbReference type="InterPro" id="IPR050122">
    <property type="entry name" value="RTK"/>
</dbReference>
<keyword evidence="12 22" id="KW-1133">Transmembrane helix</keyword>
<evidence type="ECO:0000256" key="6">
    <source>
        <dbReference type="ARBA" id="ARBA00022692"/>
    </source>
</evidence>
<dbReference type="PROSITE" id="PS00109">
    <property type="entry name" value="PROTEIN_KINASE_TYR"/>
    <property type="match status" value="1"/>
</dbReference>
<dbReference type="Gene3D" id="3.30.200.20">
    <property type="entry name" value="Phosphorylase Kinase, domain 1"/>
    <property type="match status" value="1"/>
</dbReference>
<dbReference type="GO" id="GO:0005019">
    <property type="term" value="F:platelet-derived growth factor beta-receptor activity"/>
    <property type="evidence" value="ECO:0007669"/>
    <property type="project" value="TreeGrafter"/>
</dbReference>
<dbReference type="GO" id="GO:0001525">
    <property type="term" value="P:angiogenesis"/>
    <property type="evidence" value="ECO:0007669"/>
    <property type="project" value="TreeGrafter"/>
</dbReference>
<dbReference type="GO" id="GO:0043235">
    <property type="term" value="C:receptor complex"/>
    <property type="evidence" value="ECO:0007669"/>
    <property type="project" value="TreeGrafter"/>
</dbReference>
<evidence type="ECO:0000256" key="13">
    <source>
        <dbReference type="ARBA" id="ARBA00023136"/>
    </source>
</evidence>
<evidence type="ECO:0000256" key="7">
    <source>
        <dbReference type="ARBA" id="ARBA00022737"/>
    </source>
</evidence>
<keyword evidence="11" id="KW-0832">Ubl conjugation</keyword>
<keyword evidence="3" id="KW-1003">Cell membrane</keyword>
<evidence type="ECO:0000256" key="10">
    <source>
        <dbReference type="ARBA" id="ARBA00022840"/>
    </source>
</evidence>
<dbReference type="Proteomes" id="UP000472277">
    <property type="component" value="Chromosome 3"/>
</dbReference>
<dbReference type="PANTHER" id="PTHR24416">
    <property type="entry name" value="TYROSINE-PROTEIN KINASE RECEPTOR"/>
    <property type="match status" value="1"/>
</dbReference>
<evidence type="ECO:0000256" key="22">
    <source>
        <dbReference type="SAM" id="Phobius"/>
    </source>
</evidence>
<keyword evidence="18 21" id="KW-0393">Immunoglobulin domain</keyword>
<evidence type="ECO:0000313" key="27">
    <source>
        <dbReference type="Proteomes" id="UP000472277"/>
    </source>
</evidence>
<keyword evidence="9" id="KW-0418">Kinase</keyword>
<organism evidence="26 27">
    <name type="scientific">Salmo trutta</name>
    <name type="common">Brown trout</name>
    <dbReference type="NCBI Taxonomy" id="8032"/>
    <lineage>
        <taxon>Eukaryota</taxon>
        <taxon>Metazoa</taxon>
        <taxon>Chordata</taxon>
        <taxon>Craniata</taxon>
        <taxon>Vertebrata</taxon>
        <taxon>Euteleostomi</taxon>
        <taxon>Actinopterygii</taxon>
        <taxon>Neopterygii</taxon>
        <taxon>Teleostei</taxon>
        <taxon>Protacanthopterygii</taxon>
        <taxon>Salmoniformes</taxon>
        <taxon>Salmonidae</taxon>
        <taxon>Salmoninae</taxon>
        <taxon>Salmo</taxon>
    </lineage>
</organism>
<dbReference type="GO" id="GO:0060326">
    <property type="term" value="P:cell chemotaxis"/>
    <property type="evidence" value="ECO:0007669"/>
    <property type="project" value="TreeGrafter"/>
</dbReference>
<dbReference type="InterPro" id="IPR001245">
    <property type="entry name" value="Ser-Thr/Tyr_kinase_cat_dom"/>
</dbReference>
<evidence type="ECO:0000256" key="17">
    <source>
        <dbReference type="ARBA" id="ARBA00023180"/>
    </source>
</evidence>
<dbReference type="FunFam" id="1.10.510.10:FF:000140">
    <property type="entry name" value="Platelet-derived growth factor receptor beta"/>
    <property type="match status" value="1"/>
</dbReference>
<dbReference type="FunFam" id="3.30.200.20:FF:000025">
    <property type="entry name" value="Platelet-derived growth factor receptor alpha"/>
    <property type="match status" value="1"/>
</dbReference>
<comment type="catalytic activity">
    <reaction evidence="19">
        <text>L-tyrosyl-[protein] + ATP = O-phospho-L-tyrosyl-[protein] + ADP + H(+)</text>
        <dbReference type="Rhea" id="RHEA:10596"/>
        <dbReference type="Rhea" id="RHEA-COMP:10136"/>
        <dbReference type="Rhea" id="RHEA-COMP:20101"/>
        <dbReference type="ChEBI" id="CHEBI:15378"/>
        <dbReference type="ChEBI" id="CHEBI:30616"/>
        <dbReference type="ChEBI" id="CHEBI:46858"/>
        <dbReference type="ChEBI" id="CHEBI:61978"/>
        <dbReference type="ChEBI" id="CHEBI:456216"/>
        <dbReference type="EC" id="2.7.10.1"/>
    </reaction>
</comment>
<evidence type="ECO:0000256" key="1">
    <source>
        <dbReference type="ARBA" id="ARBA00004251"/>
    </source>
</evidence>
<evidence type="ECO:0000256" key="18">
    <source>
        <dbReference type="ARBA" id="ARBA00023319"/>
    </source>
</evidence>
<dbReference type="InterPro" id="IPR007110">
    <property type="entry name" value="Ig-like_dom"/>
</dbReference>
<evidence type="ECO:0000256" key="8">
    <source>
        <dbReference type="ARBA" id="ARBA00022741"/>
    </source>
</evidence>
<dbReference type="InterPro" id="IPR000719">
    <property type="entry name" value="Prot_kinase_dom"/>
</dbReference>
<protein>
    <recommendedName>
        <fullName evidence="2">receptor protein-tyrosine kinase</fullName>
        <ecNumber evidence="2">2.7.10.1</ecNumber>
    </recommendedName>
</protein>
<dbReference type="Pfam" id="PF07714">
    <property type="entry name" value="PK_Tyr_Ser-Thr"/>
    <property type="match status" value="1"/>
</dbReference>
<dbReference type="GO" id="GO:0005524">
    <property type="term" value="F:ATP binding"/>
    <property type="evidence" value="ECO:0007669"/>
    <property type="project" value="UniProtKB-UniRule"/>
</dbReference>
<dbReference type="InterPro" id="IPR001824">
    <property type="entry name" value="Tyr_kinase_rcpt_3_CS"/>
</dbReference>
<dbReference type="PROSITE" id="PS50011">
    <property type="entry name" value="PROTEIN_KINASE_DOM"/>
    <property type="match status" value="1"/>
</dbReference>